<organism evidence="1 2">
    <name type="scientific">Guyanagaster necrorhizus</name>
    <dbReference type="NCBI Taxonomy" id="856835"/>
    <lineage>
        <taxon>Eukaryota</taxon>
        <taxon>Fungi</taxon>
        <taxon>Dikarya</taxon>
        <taxon>Basidiomycota</taxon>
        <taxon>Agaricomycotina</taxon>
        <taxon>Agaricomycetes</taxon>
        <taxon>Agaricomycetidae</taxon>
        <taxon>Agaricales</taxon>
        <taxon>Marasmiineae</taxon>
        <taxon>Physalacriaceae</taxon>
        <taxon>Guyanagaster</taxon>
    </lineage>
</organism>
<accession>A0A9P7VHQ5</accession>
<reference evidence="1" key="1">
    <citation type="submission" date="2020-11" db="EMBL/GenBank/DDBJ databases">
        <title>Adaptations for nitrogen fixation in a non-lichenized fungal sporocarp promotes dispersal by wood-feeding termites.</title>
        <authorList>
            <consortium name="DOE Joint Genome Institute"/>
            <person name="Koch R.A."/>
            <person name="Yoon G."/>
            <person name="Arayal U."/>
            <person name="Lail K."/>
            <person name="Amirebrahimi M."/>
            <person name="Labutti K."/>
            <person name="Lipzen A."/>
            <person name="Riley R."/>
            <person name="Barry K."/>
            <person name="Henrissat B."/>
            <person name="Grigoriev I.V."/>
            <person name="Herr J.R."/>
            <person name="Aime M.C."/>
        </authorList>
    </citation>
    <scope>NUCLEOTIDE SEQUENCE</scope>
    <source>
        <strain evidence="1">MCA 3950</strain>
    </source>
</reference>
<comment type="caution">
    <text evidence="1">The sequence shown here is derived from an EMBL/GenBank/DDBJ whole genome shotgun (WGS) entry which is preliminary data.</text>
</comment>
<sequence length="66" mass="7418">MSPRLSASTLYNHLQSQTHLCDTEASKGAVRFSSRALPSADSPYACHNHRRPVTHHCTMDNAMYCR</sequence>
<dbReference type="AlphaFoldDB" id="A0A9P7VHQ5"/>
<protein>
    <submittedName>
        <fullName evidence="1">Uncharacterized protein</fullName>
    </submittedName>
</protein>
<evidence type="ECO:0000313" key="2">
    <source>
        <dbReference type="Proteomes" id="UP000812287"/>
    </source>
</evidence>
<dbReference type="RefSeq" id="XP_043034419.1">
    <property type="nucleotide sequence ID" value="XM_043187338.1"/>
</dbReference>
<dbReference type="Proteomes" id="UP000812287">
    <property type="component" value="Unassembled WGS sequence"/>
</dbReference>
<gene>
    <name evidence="1" type="ORF">BT62DRAFT_937513</name>
</gene>
<evidence type="ECO:0000313" key="1">
    <source>
        <dbReference type="EMBL" id="KAG7440919.1"/>
    </source>
</evidence>
<dbReference type="EMBL" id="MU250565">
    <property type="protein sequence ID" value="KAG7440919.1"/>
    <property type="molecule type" value="Genomic_DNA"/>
</dbReference>
<name>A0A9P7VHQ5_9AGAR</name>
<proteinExistence type="predicted"/>
<keyword evidence="2" id="KW-1185">Reference proteome</keyword>
<dbReference type="GeneID" id="66109635"/>